<organism evidence="1 2">
    <name type="scientific">Physcomitrium patens</name>
    <name type="common">Spreading-leaved earth moss</name>
    <name type="synonym">Physcomitrella patens</name>
    <dbReference type="NCBI Taxonomy" id="3218"/>
    <lineage>
        <taxon>Eukaryota</taxon>
        <taxon>Viridiplantae</taxon>
        <taxon>Streptophyta</taxon>
        <taxon>Embryophyta</taxon>
        <taxon>Bryophyta</taxon>
        <taxon>Bryophytina</taxon>
        <taxon>Bryopsida</taxon>
        <taxon>Funariidae</taxon>
        <taxon>Funariales</taxon>
        <taxon>Funariaceae</taxon>
        <taxon>Physcomitrium</taxon>
    </lineage>
</organism>
<reference evidence="1 2" key="2">
    <citation type="journal article" date="2018" name="Plant J.">
        <title>The Physcomitrella patens chromosome-scale assembly reveals moss genome structure and evolution.</title>
        <authorList>
            <person name="Lang D."/>
            <person name="Ullrich K.K."/>
            <person name="Murat F."/>
            <person name="Fuchs J."/>
            <person name="Jenkins J."/>
            <person name="Haas F.B."/>
            <person name="Piednoel M."/>
            <person name="Gundlach H."/>
            <person name="Van Bel M."/>
            <person name="Meyberg R."/>
            <person name="Vives C."/>
            <person name="Morata J."/>
            <person name="Symeonidi A."/>
            <person name="Hiss M."/>
            <person name="Muchero W."/>
            <person name="Kamisugi Y."/>
            <person name="Saleh O."/>
            <person name="Blanc G."/>
            <person name="Decker E.L."/>
            <person name="van Gessel N."/>
            <person name="Grimwood J."/>
            <person name="Hayes R.D."/>
            <person name="Graham S.W."/>
            <person name="Gunter L.E."/>
            <person name="McDaniel S.F."/>
            <person name="Hoernstein S.N.W."/>
            <person name="Larsson A."/>
            <person name="Li F.W."/>
            <person name="Perroud P.F."/>
            <person name="Phillips J."/>
            <person name="Ranjan P."/>
            <person name="Rokshar D.S."/>
            <person name="Rothfels C.J."/>
            <person name="Schneider L."/>
            <person name="Shu S."/>
            <person name="Stevenson D.W."/>
            <person name="Thummler F."/>
            <person name="Tillich M."/>
            <person name="Villarreal Aguilar J.C."/>
            <person name="Widiez T."/>
            <person name="Wong G.K."/>
            <person name="Wymore A."/>
            <person name="Zhang Y."/>
            <person name="Zimmer A.D."/>
            <person name="Quatrano R.S."/>
            <person name="Mayer K.F.X."/>
            <person name="Goodstein D."/>
            <person name="Casacuberta J.M."/>
            <person name="Vandepoele K."/>
            <person name="Reski R."/>
            <person name="Cuming A.C."/>
            <person name="Tuskan G.A."/>
            <person name="Maumus F."/>
            <person name="Salse J."/>
            <person name="Schmutz J."/>
            <person name="Rensing S.A."/>
        </authorList>
    </citation>
    <scope>NUCLEOTIDE SEQUENCE [LARGE SCALE GENOMIC DNA]</scope>
    <source>
        <strain evidence="1 2">cv. Gransden 2004</strain>
    </source>
</reference>
<dbReference type="EnsemblPlants" id="Pp3c27_4860V3.3">
    <property type="protein sequence ID" value="PAC:32951839.CDS.1"/>
    <property type="gene ID" value="Pp3c27_4860"/>
</dbReference>
<dbReference type="AlphaFoldDB" id="A0A7I3ZP60"/>
<dbReference type="Proteomes" id="UP000006727">
    <property type="component" value="Chromosome 27"/>
</dbReference>
<reference evidence="1 2" key="1">
    <citation type="journal article" date="2008" name="Science">
        <title>The Physcomitrella genome reveals evolutionary insights into the conquest of land by plants.</title>
        <authorList>
            <person name="Rensing S."/>
            <person name="Lang D."/>
            <person name="Zimmer A."/>
            <person name="Terry A."/>
            <person name="Salamov A."/>
            <person name="Shapiro H."/>
            <person name="Nishiyama T."/>
            <person name="Perroud P.-F."/>
            <person name="Lindquist E."/>
            <person name="Kamisugi Y."/>
            <person name="Tanahashi T."/>
            <person name="Sakakibara K."/>
            <person name="Fujita T."/>
            <person name="Oishi K."/>
            <person name="Shin-I T."/>
            <person name="Kuroki Y."/>
            <person name="Toyoda A."/>
            <person name="Suzuki Y."/>
            <person name="Hashimoto A."/>
            <person name="Yamaguchi K."/>
            <person name="Sugano A."/>
            <person name="Kohara Y."/>
            <person name="Fujiyama A."/>
            <person name="Anterola A."/>
            <person name="Aoki S."/>
            <person name="Ashton N."/>
            <person name="Barbazuk W.B."/>
            <person name="Barker E."/>
            <person name="Bennetzen J."/>
            <person name="Bezanilla M."/>
            <person name="Blankenship R."/>
            <person name="Cho S.H."/>
            <person name="Dutcher S."/>
            <person name="Estelle M."/>
            <person name="Fawcett J.A."/>
            <person name="Gundlach H."/>
            <person name="Hanada K."/>
            <person name="Heyl A."/>
            <person name="Hicks K.A."/>
            <person name="Hugh J."/>
            <person name="Lohr M."/>
            <person name="Mayer K."/>
            <person name="Melkozernov A."/>
            <person name="Murata T."/>
            <person name="Nelson D."/>
            <person name="Pils B."/>
            <person name="Prigge M."/>
            <person name="Reiss B."/>
            <person name="Renner T."/>
            <person name="Rombauts S."/>
            <person name="Rushton P."/>
            <person name="Sanderfoot A."/>
            <person name="Schween G."/>
            <person name="Shiu S.-H."/>
            <person name="Stueber K."/>
            <person name="Theodoulou F.L."/>
            <person name="Tu H."/>
            <person name="Van de Peer Y."/>
            <person name="Verrier P.J."/>
            <person name="Waters E."/>
            <person name="Wood A."/>
            <person name="Yang L."/>
            <person name="Cove D."/>
            <person name="Cuming A."/>
            <person name="Hasebe M."/>
            <person name="Lucas S."/>
            <person name="Mishler D.B."/>
            <person name="Reski R."/>
            <person name="Grigoriev I."/>
            <person name="Quatrano R.S."/>
            <person name="Boore J.L."/>
        </authorList>
    </citation>
    <scope>NUCLEOTIDE SEQUENCE [LARGE SCALE GENOMIC DNA]</scope>
    <source>
        <strain evidence="1 2">cv. Gransden 2004</strain>
    </source>
</reference>
<sequence>MAPLLGAFEYSKHDKISMDEKAALRIGEIRRALLKFLGSAEVQAVDTSLENVSENC</sequence>
<accession>A0A7I3ZP60</accession>
<evidence type="ECO:0000313" key="2">
    <source>
        <dbReference type="Proteomes" id="UP000006727"/>
    </source>
</evidence>
<evidence type="ECO:0000313" key="1">
    <source>
        <dbReference type="EnsemblPlants" id="PAC:32951839.CDS.1"/>
    </source>
</evidence>
<dbReference type="EMBL" id="ABEU02000027">
    <property type="status" value="NOT_ANNOTATED_CDS"/>
    <property type="molecule type" value="Genomic_DNA"/>
</dbReference>
<dbReference type="Gramene" id="Pp3c27_4860V3.3">
    <property type="protein sequence ID" value="PAC:32951839.CDS.1"/>
    <property type="gene ID" value="Pp3c27_4860"/>
</dbReference>
<proteinExistence type="predicted"/>
<name>A0A7I3ZP60_PHYPA</name>
<keyword evidence="2" id="KW-1185">Reference proteome</keyword>
<protein>
    <submittedName>
        <fullName evidence="1">Uncharacterized protein</fullName>
    </submittedName>
</protein>
<reference evidence="1" key="3">
    <citation type="submission" date="2020-12" db="UniProtKB">
        <authorList>
            <consortium name="EnsemblPlants"/>
        </authorList>
    </citation>
    <scope>IDENTIFICATION</scope>
</reference>